<evidence type="ECO:0000256" key="3">
    <source>
        <dbReference type="ARBA" id="ARBA00022448"/>
    </source>
</evidence>
<accession>A0ABS4KG55</accession>
<dbReference type="Gene3D" id="3.40.50.300">
    <property type="entry name" value="P-loop containing nucleotide triphosphate hydrolases"/>
    <property type="match status" value="1"/>
</dbReference>
<gene>
    <name evidence="12" type="ORF">J2Z35_000541</name>
</gene>
<evidence type="ECO:0000256" key="1">
    <source>
        <dbReference type="ARBA" id="ARBA00004202"/>
    </source>
</evidence>
<dbReference type="PANTHER" id="PTHR43553:SF24">
    <property type="entry name" value="ENERGY-COUPLING FACTOR TRANSPORTER ATP-BINDING PROTEIN ECFA1"/>
    <property type="match status" value="1"/>
</dbReference>
<evidence type="ECO:0000313" key="12">
    <source>
        <dbReference type="EMBL" id="MBP2026750.1"/>
    </source>
</evidence>
<dbReference type="InterPro" id="IPR015856">
    <property type="entry name" value="ABC_transpr_CbiO/EcfA_su"/>
</dbReference>
<dbReference type="InterPro" id="IPR003439">
    <property type="entry name" value="ABC_transporter-like_ATP-bd"/>
</dbReference>
<dbReference type="Pfam" id="PF00005">
    <property type="entry name" value="ABC_tran"/>
    <property type="match status" value="1"/>
</dbReference>
<evidence type="ECO:0000256" key="4">
    <source>
        <dbReference type="ARBA" id="ARBA00022475"/>
    </source>
</evidence>
<dbReference type="InterPro" id="IPR005876">
    <property type="entry name" value="Co_trans_ATP-bd"/>
</dbReference>
<keyword evidence="5 10" id="KW-0547">Nucleotide-binding</keyword>
<comment type="subcellular location">
    <subcellularLocation>
        <location evidence="1 10">Cell membrane</location>
        <topology evidence="1 10">Peripheral membrane protein</topology>
    </subcellularLocation>
</comment>
<organism evidence="12 13">
    <name type="scientific">Acetoanaerobium pronyense</name>
    <dbReference type="NCBI Taxonomy" id="1482736"/>
    <lineage>
        <taxon>Bacteria</taxon>
        <taxon>Bacillati</taxon>
        <taxon>Bacillota</taxon>
        <taxon>Clostridia</taxon>
        <taxon>Peptostreptococcales</taxon>
        <taxon>Filifactoraceae</taxon>
        <taxon>Acetoanaerobium</taxon>
    </lineage>
</organism>
<protein>
    <recommendedName>
        <fullName evidence="10">ABC transporter ATP-binding protein</fullName>
    </recommendedName>
</protein>
<dbReference type="Proteomes" id="UP001314903">
    <property type="component" value="Unassembled WGS sequence"/>
</dbReference>
<comment type="caution">
    <text evidence="12">The sequence shown here is derived from an EMBL/GenBank/DDBJ whole genome shotgun (WGS) entry which is preliminary data.</text>
</comment>
<keyword evidence="4 10" id="KW-1003">Cell membrane</keyword>
<dbReference type="GO" id="GO:0005524">
    <property type="term" value="F:ATP binding"/>
    <property type="evidence" value="ECO:0007669"/>
    <property type="project" value="UniProtKB-KW"/>
</dbReference>
<evidence type="ECO:0000256" key="10">
    <source>
        <dbReference type="RuleBase" id="RU364103"/>
    </source>
</evidence>
<dbReference type="RefSeq" id="WP_209659093.1">
    <property type="nucleotide sequence ID" value="NZ_JAGGLI010000004.1"/>
</dbReference>
<comment type="similarity">
    <text evidence="2 10">Belongs to the ABC transporter superfamily.</text>
</comment>
<keyword evidence="3 10" id="KW-0813">Transport</keyword>
<evidence type="ECO:0000313" key="13">
    <source>
        <dbReference type="Proteomes" id="UP001314903"/>
    </source>
</evidence>
<name>A0ABS4KG55_9FIRM</name>
<dbReference type="PROSITE" id="PS00211">
    <property type="entry name" value="ABC_TRANSPORTER_1"/>
    <property type="match status" value="1"/>
</dbReference>
<proteinExistence type="inferred from homology"/>
<reference evidence="12 13" key="1">
    <citation type="submission" date="2021-03" db="EMBL/GenBank/DDBJ databases">
        <title>Genomic Encyclopedia of Type Strains, Phase IV (KMG-IV): sequencing the most valuable type-strain genomes for metagenomic binning, comparative biology and taxonomic classification.</title>
        <authorList>
            <person name="Goeker M."/>
        </authorList>
    </citation>
    <scope>NUCLEOTIDE SEQUENCE [LARGE SCALE GENOMIC DNA]</scope>
    <source>
        <strain evidence="12 13">DSM 27512</strain>
    </source>
</reference>
<dbReference type="InterPro" id="IPR017871">
    <property type="entry name" value="ABC_transporter-like_CS"/>
</dbReference>
<evidence type="ECO:0000259" key="11">
    <source>
        <dbReference type="PROSITE" id="PS50893"/>
    </source>
</evidence>
<feature type="domain" description="ABC transporter" evidence="11">
    <location>
        <begin position="4"/>
        <end position="235"/>
    </location>
</feature>
<dbReference type="SUPFAM" id="SSF52540">
    <property type="entry name" value="P-loop containing nucleoside triphosphate hydrolases"/>
    <property type="match status" value="1"/>
</dbReference>
<keyword evidence="7" id="KW-1278">Translocase</keyword>
<comment type="function">
    <text evidence="9">Probably part of an ABC transporter complex. Responsible for energy coupling to the transport system.</text>
</comment>
<dbReference type="EMBL" id="JAGGLI010000004">
    <property type="protein sequence ID" value="MBP2026750.1"/>
    <property type="molecule type" value="Genomic_DNA"/>
</dbReference>
<dbReference type="InterPro" id="IPR003593">
    <property type="entry name" value="AAA+_ATPase"/>
</dbReference>
<comment type="function">
    <text evidence="10">Part of an ABC transporter complex. Responsible for energy coupling to the transport system.</text>
</comment>
<evidence type="ECO:0000256" key="7">
    <source>
        <dbReference type="ARBA" id="ARBA00022967"/>
    </source>
</evidence>
<dbReference type="InterPro" id="IPR050095">
    <property type="entry name" value="ECF_ABC_transporter_ATP-bd"/>
</dbReference>
<keyword evidence="8 10" id="KW-0472">Membrane</keyword>
<dbReference type="CDD" id="cd03225">
    <property type="entry name" value="ABC_cobalt_CbiO_domain1"/>
    <property type="match status" value="1"/>
</dbReference>
<evidence type="ECO:0000256" key="8">
    <source>
        <dbReference type="ARBA" id="ARBA00023136"/>
    </source>
</evidence>
<evidence type="ECO:0000256" key="2">
    <source>
        <dbReference type="ARBA" id="ARBA00005417"/>
    </source>
</evidence>
<evidence type="ECO:0000256" key="6">
    <source>
        <dbReference type="ARBA" id="ARBA00022840"/>
    </source>
</evidence>
<dbReference type="PROSITE" id="PS50893">
    <property type="entry name" value="ABC_TRANSPORTER_2"/>
    <property type="match status" value="1"/>
</dbReference>
<evidence type="ECO:0000256" key="5">
    <source>
        <dbReference type="ARBA" id="ARBA00022741"/>
    </source>
</evidence>
<dbReference type="PANTHER" id="PTHR43553">
    <property type="entry name" value="HEAVY METAL TRANSPORTER"/>
    <property type="match status" value="1"/>
</dbReference>
<evidence type="ECO:0000256" key="9">
    <source>
        <dbReference type="ARBA" id="ARBA00025157"/>
    </source>
</evidence>
<dbReference type="SMART" id="SM00382">
    <property type="entry name" value="AAA"/>
    <property type="match status" value="1"/>
</dbReference>
<keyword evidence="6 10" id="KW-0067">ATP-binding</keyword>
<dbReference type="NCBIfam" id="TIGR01166">
    <property type="entry name" value="cbiO"/>
    <property type="match status" value="1"/>
</dbReference>
<keyword evidence="13" id="KW-1185">Reference proteome</keyword>
<sequence length="246" mass="27778">MNAIEVKNLYYEYKNKILALDDINMKIEIGKKTIILGANGSGKSTLLQHFNGLNKAQRGEVLLHGQNIKKSKDSRKLVGIVFDNPDDQIFSSSVYDDVAFGPRNQGLTEGEVSTKVNETLEILSLLEFKDRAPYHLSLGQKKRVAIAGVLAMEPDIMILDEPFSGLDAFTIESFMELLDTLHKKGKTIVIATHDLNLVWEWGDSFIIMNNGKIIKKGDSDIFYDNNLLQSAKLRQPYKIQYLQNRD</sequence>
<dbReference type="InterPro" id="IPR027417">
    <property type="entry name" value="P-loop_NTPase"/>
</dbReference>